<dbReference type="Pfam" id="PF01055">
    <property type="entry name" value="Glyco_hydro_31_2nd"/>
    <property type="match status" value="1"/>
</dbReference>
<feature type="domain" description="DUF5110" evidence="5">
    <location>
        <begin position="717"/>
        <end position="783"/>
    </location>
</feature>
<evidence type="ECO:0000256" key="2">
    <source>
        <dbReference type="RuleBase" id="RU361185"/>
    </source>
</evidence>
<gene>
    <name evidence="7" type="ORF">ACFO1S_01695</name>
</gene>
<evidence type="ECO:0000259" key="5">
    <source>
        <dbReference type="Pfam" id="PF17137"/>
    </source>
</evidence>
<dbReference type="Gene3D" id="2.60.40.1760">
    <property type="entry name" value="glycosyl hydrolase (family 31)"/>
    <property type="match status" value="1"/>
</dbReference>
<dbReference type="InterPro" id="IPR048395">
    <property type="entry name" value="Glyco_hydro_31_C"/>
</dbReference>
<dbReference type="EMBL" id="JBHSED010000003">
    <property type="protein sequence ID" value="MFC4302149.1"/>
    <property type="molecule type" value="Genomic_DNA"/>
</dbReference>
<evidence type="ECO:0000313" key="7">
    <source>
        <dbReference type="EMBL" id="MFC4302149.1"/>
    </source>
</evidence>
<protein>
    <submittedName>
        <fullName evidence="7">TIM-barrel domain-containing protein</fullName>
    </submittedName>
</protein>
<evidence type="ECO:0000313" key="8">
    <source>
        <dbReference type="Proteomes" id="UP001595755"/>
    </source>
</evidence>
<dbReference type="InterPro" id="IPR011013">
    <property type="entry name" value="Gal_mutarotase_sf_dom"/>
</dbReference>
<accession>A0ABV8S3K8</accession>
<dbReference type="Pfam" id="PF17137">
    <property type="entry name" value="DUF5110"/>
    <property type="match status" value="1"/>
</dbReference>
<dbReference type="SUPFAM" id="SSF51445">
    <property type="entry name" value="(Trans)glycosidases"/>
    <property type="match status" value="1"/>
</dbReference>
<reference evidence="8" key="1">
    <citation type="journal article" date="2019" name="Int. J. Syst. Evol. Microbiol.">
        <title>The Global Catalogue of Microorganisms (GCM) 10K type strain sequencing project: providing services to taxonomists for standard genome sequencing and annotation.</title>
        <authorList>
            <consortium name="The Broad Institute Genomics Platform"/>
            <consortium name="The Broad Institute Genome Sequencing Center for Infectious Disease"/>
            <person name="Wu L."/>
            <person name="Ma J."/>
        </authorList>
    </citation>
    <scope>NUCLEOTIDE SEQUENCE [LARGE SCALE GENOMIC DNA]</scope>
    <source>
        <strain evidence="8">CGMCC 4.1641</strain>
    </source>
</reference>
<dbReference type="Gene3D" id="2.60.40.1180">
    <property type="entry name" value="Golgi alpha-mannosidase II"/>
    <property type="match status" value="2"/>
</dbReference>
<dbReference type="SUPFAM" id="SSF51011">
    <property type="entry name" value="Glycosyl hydrolase domain"/>
    <property type="match status" value="1"/>
</dbReference>
<feature type="domain" description="Glycoside hydrolase family 31 N-terminal" evidence="4">
    <location>
        <begin position="22"/>
        <end position="211"/>
    </location>
</feature>
<dbReference type="InterPro" id="IPR000322">
    <property type="entry name" value="Glyco_hydro_31_TIM"/>
</dbReference>
<feature type="domain" description="Glycosyl hydrolase family 31 C-terminal" evidence="6">
    <location>
        <begin position="603"/>
        <end position="700"/>
    </location>
</feature>
<dbReference type="Proteomes" id="UP001595755">
    <property type="component" value="Unassembled WGS sequence"/>
</dbReference>
<dbReference type="RefSeq" id="WP_204600961.1">
    <property type="nucleotide sequence ID" value="NZ_JBHSED010000003.1"/>
</dbReference>
<dbReference type="InterPro" id="IPR025887">
    <property type="entry name" value="Glyco_hydro_31_N_dom"/>
</dbReference>
<proteinExistence type="inferred from homology"/>
<evidence type="ECO:0000259" key="3">
    <source>
        <dbReference type="Pfam" id="PF01055"/>
    </source>
</evidence>
<dbReference type="InterPro" id="IPR033403">
    <property type="entry name" value="DUF5110"/>
</dbReference>
<dbReference type="PANTHER" id="PTHR43863">
    <property type="entry name" value="HYDROLASE, PUTATIVE (AFU_ORTHOLOGUE AFUA_1G03140)-RELATED"/>
    <property type="match status" value="1"/>
</dbReference>
<dbReference type="Pfam" id="PF21365">
    <property type="entry name" value="Glyco_hydro_31_3rd"/>
    <property type="match status" value="1"/>
</dbReference>
<dbReference type="SUPFAM" id="SSF74650">
    <property type="entry name" value="Galactose mutarotase-like"/>
    <property type="match status" value="1"/>
</dbReference>
<dbReference type="InterPro" id="IPR051816">
    <property type="entry name" value="Glycosyl_Hydrolase_31"/>
</dbReference>
<organism evidence="7 8">
    <name type="scientific">Cohnella boryungensis</name>
    <dbReference type="NCBI Taxonomy" id="768479"/>
    <lineage>
        <taxon>Bacteria</taxon>
        <taxon>Bacillati</taxon>
        <taxon>Bacillota</taxon>
        <taxon>Bacilli</taxon>
        <taxon>Bacillales</taxon>
        <taxon>Paenibacillaceae</taxon>
        <taxon>Cohnella</taxon>
    </lineage>
</organism>
<dbReference type="CDD" id="cd06591">
    <property type="entry name" value="GH31_xylosidase_XylS"/>
    <property type="match status" value="1"/>
</dbReference>
<dbReference type="InterPro" id="IPR017853">
    <property type="entry name" value="GH"/>
</dbReference>
<dbReference type="CDD" id="cd14752">
    <property type="entry name" value="GH31_N"/>
    <property type="match status" value="1"/>
</dbReference>
<name>A0ABV8S3K8_9BACL</name>
<keyword evidence="8" id="KW-1185">Reference proteome</keyword>
<comment type="caution">
    <text evidence="7">The sequence shown here is derived from an EMBL/GenBank/DDBJ whole genome shotgun (WGS) entry which is preliminary data.</text>
</comment>
<dbReference type="InterPro" id="IPR013780">
    <property type="entry name" value="Glyco_hydro_b"/>
</dbReference>
<comment type="similarity">
    <text evidence="1 2">Belongs to the glycosyl hydrolase 31 family.</text>
</comment>
<evidence type="ECO:0000259" key="6">
    <source>
        <dbReference type="Pfam" id="PF21365"/>
    </source>
</evidence>
<dbReference type="Gene3D" id="3.20.20.80">
    <property type="entry name" value="Glycosidases"/>
    <property type="match status" value="1"/>
</dbReference>
<evidence type="ECO:0000256" key="1">
    <source>
        <dbReference type="ARBA" id="ARBA00007806"/>
    </source>
</evidence>
<dbReference type="Pfam" id="PF13802">
    <property type="entry name" value="Gal_mutarotas_2"/>
    <property type="match status" value="1"/>
</dbReference>
<evidence type="ECO:0000259" key="4">
    <source>
        <dbReference type="Pfam" id="PF13802"/>
    </source>
</evidence>
<sequence length="811" mass="94190">MPIVNYHAARDGLVLETTEGRMRLTPYSDSVIRVQYTLEADFSTAESLMIVRNPEYGAVFTIKDSGNELSFCTSYVTIRIDKRTCSFAYYDSKGKLLTKEPSRGGKTLVPIDVYKSLFDDDSRLETGQGADGLRVRAKKIQRTIDRKAYRTKLAFEWANGEALYGLGSHEEGMFNLRGQHQYLYQQNMKAVVPVLMSTRGYGILVDSYSLMKFRDDAFGSYLGTDVDDEMDYYFIYGPEPDEIVRGIRFITGKAPMLPKWAYGYVQSKERYESQHELIETVREYRSRQLPLDGIVLDWQSWTGELWGQKTLDPERFPDPKKMMEELHRLNVRLMVSIWPIMNTNSDNHKEMAAQGFMLGNQATYDAFREQARELYWKQAYEGLFSNGVDAWWCDCTEPFEADWKGAVKPEPEDRMRINTEESKLYLDPEWINAYSLLHSRGIYEGQRRTTDRKRVVNLTRSAYGGQHRYGTITWSGDISATWDTLRKQIPDGLNFCAAGSPYWTTDIGAFFVQNKPELWFWDGDYDAGVDDLGYRELYVRWFQYGAFLPMFRSHGTDTPREVWRFGEPGEPFYDALAAFLRLRYRLLPYIYSLAYRIYRDDYTLTRALPFDFRHDSRTYDIQDQFMFGPALLVNPVTRPMYYDVGSTPLEGILKTREVYLPEGCKWFDFWSQRVYDGGQTVEAEAPLERIPLYVRSGSILPMGDDIQYADDQTQADLFIRIYGGQSGSFDYYEDEGDNYGYEDGRFAVTSMSWDEERRIFIMAERKGSYPGMQSQRDIQVLLLDPEDSLNDHPTPVTRQVSYTGSLIELTF</sequence>
<keyword evidence="2" id="KW-0378">Hydrolase</keyword>
<feature type="domain" description="Glycoside hydrolase family 31 TIM barrel" evidence="3">
    <location>
        <begin position="255"/>
        <end position="593"/>
    </location>
</feature>
<dbReference type="PANTHER" id="PTHR43863:SF2">
    <property type="entry name" value="MALTASE-GLUCOAMYLASE"/>
    <property type="match status" value="1"/>
</dbReference>
<keyword evidence="2" id="KW-0326">Glycosidase</keyword>